<keyword evidence="2" id="KW-1185">Reference proteome</keyword>
<dbReference type="Proteomes" id="UP000309997">
    <property type="component" value="Unassembled WGS sequence"/>
</dbReference>
<accession>A0ACC4BNG8</accession>
<evidence type="ECO:0000313" key="2">
    <source>
        <dbReference type="Proteomes" id="UP000309997"/>
    </source>
</evidence>
<comment type="caution">
    <text evidence="1">The sequence shown here is derived from an EMBL/GenBank/DDBJ whole genome shotgun (WGS) entry which is preliminary data.</text>
</comment>
<feature type="non-terminal residue" evidence="1">
    <location>
        <position position="1"/>
    </location>
</feature>
<name>A0ACC4BNG8_POPAL</name>
<proteinExistence type="predicted"/>
<feature type="non-terminal residue" evidence="1">
    <location>
        <position position="69"/>
    </location>
</feature>
<dbReference type="EMBL" id="RCHU02000009">
    <property type="protein sequence ID" value="KAL3579624.1"/>
    <property type="molecule type" value="Genomic_DNA"/>
</dbReference>
<protein>
    <submittedName>
        <fullName evidence="1">Uncharacterized protein</fullName>
    </submittedName>
</protein>
<gene>
    <name evidence="1" type="ORF">D5086_017459</name>
</gene>
<evidence type="ECO:0000313" key="1">
    <source>
        <dbReference type="EMBL" id="KAL3579624.1"/>
    </source>
</evidence>
<sequence>KPPTSPTISPTILHNTTTTILDTTHPASPLPPLATNIPPQSPPQSTSNLQPQPPPRPLVLRILPNLPNP</sequence>
<organism evidence="1 2">
    <name type="scientific">Populus alba</name>
    <name type="common">White poplar</name>
    <dbReference type="NCBI Taxonomy" id="43335"/>
    <lineage>
        <taxon>Eukaryota</taxon>
        <taxon>Viridiplantae</taxon>
        <taxon>Streptophyta</taxon>
        <taxon>Embryophyta</taxon>
        <taxon>Tracheophyta</taxon>
        <taxon>Spermatophyta</taxon>
        <taxon>Magnoliopsida</taxon>
        <taxon>eudicotyledons</taxon>
        <taxon>Gunneridae</taxon>
        <taxon>Pentapetalae</taxon>
        <taxon>rosids</taxon>
        <taxon>fabids</taxon>
        <taxon>Malpighiales</taxon>
        <taxon>Salicaceae</taxon>
        <taxon>Saliceae</taxon>
        <taxon>Populus</taxon>
    </lineage>
</organism>
<reference evidence="1 2" key="1">
    <citation type="journal article" date="2024" name="Plant Biotechnol. J.">
        <title>Genome and CRISPR/Cas9 system of a widespread forest tree (Populus alba) in the world.</title>
        <authorList>
            <person name="Liu Y.J."/>
            <person name="Jiang P.F."/>
            <person name="Han X.M."/>
            <person name="Li X.Y."/>
            <person name="Wang H.M."/>
            <person name="Wang Y.J."/>
            <person name="Wang X.X."/>
            <person name="Zeng Q.Y."/>
        </authorList>
    </citation>
    <scope>NUCLEOTIDE SEQUENCE [LARGE SCALE GENOMIC DNA]</scope>
    <source>
        <strain evidence="2">cv. PAL-ZL1</strain>
    </source>
</reference>